<dbReference type="EMBL" id="LN681231">
    <property type="protein sequence ID" value="CEK28925.1"/>
    <property type="molecule type" value="Genomic_DNA"/>
</dbReference>
<comment type="subunit">
    <text evidence="1">Homodimer.</text>
</comment>
<evidence type="ECO:0000259" key="8">
    <source>
        <dbReference type="PROSITE" id="PS50932"/>
    </source>
</evidence>
<dbReference type="SMART" id="SM00354">
    <property type="entry name" value="HTH_LACI"/>
    <property type="match status" value="1"/>
</dbReference>
<keyword evidence="5" id="KW-0804">Transcription</keyword>
<dbReference type="Pfam" id="PF00356">
    <property type="entry name" value="LacI"/>
    <property type="match status" value="1"/>
</dbReference>
<reference evidence="9" key="1">
    <citation type="journal article" date="2015" name="Genome Announc.">
        <title>Complete Genome Sequence of Yersinia ruckeri Strain CSF007-82, Etiologic Agent of Red Mouth Disease in Salmonid Fish.</title>
        <authorList>
            <person name="Nelson M.C."/>
            <person name="LaPatra S.E."/>
            <person name="Welch T.J."/>
            <person name="Graf J."/>
        </authorList>
    </citation>
    <scope>NUCLEOTIDE SEQUENCE</scope>
    <source>
        <strain evidence="9">CSF007-82</strain>
    </source>
</reference>
<dbReference type="NCBIfam" id="TIGR02405">
    <property type="entry name" value="trehalos_R_Ecol"/>
    <property type="match status" value="1"/>
</dbReference>
<dbReference type="GeneID" id="66880796"/>
<dbReference type="InterPro" id="IPR028082">
    <property type="entry name" value="Peripla_BP_I"/>
</dbReference>
<dbReference type="InterPro" id="IPR012771">
    <property type="entry name" value="Trehalos_R_gpbac"/>
</dbReference>
<dbReference type="InterPro" id="IPR000843">
    <property type="entry name" value="HTH_LacI"/>
</dbReference>
<dbReference type="PROSITE" id="PS50932">
    <property type="entry name" value="HTH_LACI_2"/>
    <property type="match status" value="1"/>
</dbReference>
<reference evidence="10 11" key="2">
    <citation type="submission" date="2018-06" db="EMBL/GenBank/DDBJ databases">
        <authorList>
            <consortium name="Pathogen Informatics"/>
            <person name="Doyle S."/>
        </authorList>
    </citation>
    <scope>NUCLEOTIDE SEQUENCE [LARGE SCALE GENOMIC DNA]</scope>
    <source>
        <strain evidence="10 11">NCTC10476</strain>
    </source>
</reference>
<evidence type="ECO:0000256" key="6">
    <source>
        <dbReference type="ARBA" id="ARBA00067657"/>
    </source>
</evidence>
<protein>
    <recommendedName>
        <fullName evidence="6">HTH-type transcriptional regulator TreR</fullName>
    </recommendedName>
    <alternativeName>
        <fullName evidence="7">Trehalose operon repressor</fullName>
    </alternativeName>
</protein>
<feature type="domain" description="HTH lacI-type" evidence="8">
    <location>
        <begin position="5"/>
        <end position="59"/>
    </location>
</feature>
<dbReference type="STRING" id="29486.UGYR_08165"/>
<keyword evidence="11" id="KW-1185">Reference proteome</keyword>
<gene>
    <name evidence="10" type="primary">treR</name>
    <name evidence="9" type="ORF">CSF007_16015</name>
    <name evidence="10" type="ORF">NCTC10476_02520</name>
</gene>
<evidence type="ECO:0000256" key="3">
    <source>
        <dbReference type="ARBA" id="ARBA00023015"/>
    </source>
</evidence>
<evidence type="ECO:0000313" key="10">
    <source>
        <dbReference type="EMBL" id="SUQ01173.1"/>
    </source>
</evidence>
<dbReference type="PANTHER" id="PTHR30146:SF146">
    <property type="entry name" value="HTH-TYPE TRANSCRIPTIONAL REGULATOR TRER"/>
    <property type="match status" value="1"/>
</dbReference>
<evidence type="ECO:0000256" key="1">
    <source>
        <dbReference type="ARBA" id="ARBA00011738"/>
    </source>
</evidence>
<dbReference type="Pfam" id="PF13377">
    <property type="entry name" value="Peripla_BP_3"/>
    <property type="match status" value="1"/>
</dbReference>
<dbReference type="PANTHER" id="PTHR30146">
    <property type="entry name" value="LACI-RELATED TRANSCRIPTIONAL REPRESSOR"/>
    <property type="match status" value="1"/>
</dbReference>
<dbReference type="InterPro" id="IPR046335">
    <property type="entry name" value="LacI/GalR-like_sensor"/>
</dbReference>
<dbReference type="GO" id="GO:0045892">
    <property type="term" value="P:negative regulation of DNA-templated transcription"/>
    <property type="evidence" value="ECO:0007669"/>
    <property type="project" value="InterPro"/>
</dbReference>
<dbReference type="Gene3D" id="3.40.50.2300">
    <property type="match status" value="2"/>
</dbReference>
<name>A0A0A5FP69_YERRU</name>
<dbReference type="OrthoDB" id="198888at2"/>
<evidence type="ECO:0000313" key="11">
    <source>
        <dbReference type="Proteomes" id="UP000255169"/>
    </source>
</evidence>
<dbReference type="GO" id="GO:0003700">
    <property type="term" value="F:DNA-binding transcription factor activity"/>
    <property type="evidence" value="ECO:0007669"/>
    <property type="project" value="TreeGrafter"/>
</dbReference>
<keyword evidence="4" id="KW-0238">DNA-binding</keyword>
<dbReference type="SUPFAM" id="SSF53822">
    <property type="entry name" value="Periplasmic binding protein-like I"/>
    <property type="match status" value="1"/>
</dbReference>
<dbReference type="CDD" id="cd01392">
    <property type="entry name" value="HTH_LacI"/>
    <property type="match status" value="1"/>
</dbReference>
<dbReference type="InterPro" id="IPR010982">
    <property type="entry name" value="Lambda_DNA-bd_dom_sf"/>
</dbReference>
<dbReference type="PATRIC" id="fig|29486.45.peg.1745"/>
<organism evidence="9">
    <name type="scientific">Yersinia ruckeri</name>
    <dbReference type="NCBI Taxonomy" id="29486"/>
    <lineage>
        <taxon>Bacteria</taxon>
        <taxon>Pseudomonadati</taxon>
        <taxon>Pseudomonadota</taxon>
        <taxon>Gammaproteobacteria</taxon>
        <taxon>Enterobacterales</taxon>
        <taxon>Yersiniaceae</taxon>
        <taxon>Yersinia</taxon>
    </lineage>
</organism>
<keyword evidence="3" id="KW-0805">Transcription regulation</keyword>
<dbReference type="FunFam" id="1.10.260.40:FF:000021">
    <property type="entry name" value="Trehalose operon repressor"/>
    <property type="match status" value="1"/>
</dbReference>
<dbReference type="RefSeq" id="WP_004719317.1">
    <property type="nucleotide sequence ID" value="NZ_CABIHT010000039.1"/>
</dbReference>
<keyword evidence="2" id="KW-0678">Repressor</keyword>
<sequence length="315" mass="34606">MQSRLTIKDIARMSGVGKSTVSRVLNNEGSVSPQTRDRVEAVIRQHGFTPSKSARAMRGHSDKVVGIIVSRLDSPSENQAVRTMLPLFYQQGYDPILMESQFDAERVTEHLNILRQRNVDGVIVFGFTGLSAEMLIPWQEKLVVLAREYPGFSSVCYDDDGAVSLLMDKLRKAGHQHISYIGVQSSDATTGMRRYQSYLNYCQRHGLTPTVTLGELSYQSGFQQASQVIKPDTSALVCASDTIALGVNKYLQQQGKQHIQVCGIGNTPLLNFLFPNSFSVELGYGSAGVQAAQQLLGQLNNGLAIQQIIIPGKLI</sequence>
<dbReference type="EMBL" id="UHJG01000001">
    <property type="protein sequence ID" value="SUQ01173.1"/>
    <property type="molecule type" value="Genomic_DNA"/>
</dbReference>
<evidence type="ECO:0000256" key="7">
    <source>
        <dbReference type="ARBA" id="ARBA00077059"/>
    </source>
</evidence>
<evidence type="ECO:0000256" key="4">
    <source>
        <dbReference type="ARBA" id="ARBA00023125"/>
    </source>
</evidence>
<dbReference type="PROSITE" id="PS00356">
    <property type="entry name" value="HTH_LACI_1"/>
    <property type="match status" value="1"/>
</dbReference>
<evidence type="ECO:0000256" key="2">
    <source>
        <dbReference type="ARBA" id="ARBA00022491"/>
    </source>
</evidence>
<accession>A0A0A5FP69</accession>
<dbReference type="Proteomes" id="UP000255169">
    <property type="component" value="Unassembled WGS sequence"/>
</dbReference>
<dbReference type="Gene3D" id="1.10.260.40">
    <property type="entry name" value="lambda repressor-like DNA-binding domains"/>
    <property type="match status" value="1"/>
</dbReference>
<dbReference type="AlphaFoldDB" id="A0A0A5FP69"/>
<dbReference type="CDD" id="cd01542">
    <property type="entry name" value="PBP1_TreR-like"/>
    <property type="match status" value="1"/>
</dbReference>
<evidence type="ECO:0000313" key="9">
    <source>
        <dbReference type="EMBL" id="CEK28925.1"/>
    </source>
</evidence>
<evidence type="ECO:0000256" key="5">
    <source>
        <dbReference type="ARBA" id="ARBA00023163"/>
    </source>
</evidence>
<dbReference type="GO" id="GO:0000976">
    <property type="term" value="F:transcription cis-regulatory region binding"/>
    <property type="evidence" value="ECO:0007669"/>
    <property type="project" value="TreeGrafter"/>
</dbReference>
<proteinExistence type="predicted"/>
<dbReference type="GO" id="GO:0005991">
    <property type="term" value="P:trehalose metabolic process"/>
    <property type="evidence" value="ECO:0007669"/>
    <property type="project" value="InterPro"/>
</dbReference>
<dbReference type="PRINTS" id="PR00036">
    <property type="entry name" value="HTHLACI"/>
</dbReference>
<dbReference type="KEGG" id="yrb:UGYR_08165"/>
<dbReference type="SUPFAM" id="SSF47413">
    <property type="entry name" value="lambda repressor-like DNA-binding domains"/>
    <property type="match status" value="1"/>
</dbReference>